<sequence length="535" mass="57975">MAVEKVLQMLDDEAGDHNITSVDVLGTSIEDIFLDLMESEVRVRMPDNGKKTTHSAEVLRLPLSQTPAGNLISSPTYPSGWSRTFTVQSSADDLLQANAHCTEKLAYAHACCQAPSCTVKFKNETAIPLYWVDSPIAFLCSTLGARILESPPNITTTLGRSPTFILTENVPDNATFVSTIQQDYLNIPIGGISIDTQTGDSLVAWGATPPPGLTGLTLLNLATNILYNRALNASGETAGTLSIIMASYASFPPIAGGSLVDLKGIGFFGVAMAVYPAFFSLYVSRERRSSVQAKQLLNGLSDPIGLWLSHLLWDSIFGVIIATIVVIVFATVSNQFYGLGLFWVVLVLYGIVGALFSYCFSLFTSSPLAAFAAVAGYQIIMFVLYVSGYLLTLTYAETSQASQIITTIHFTLSILSPVASVVSSLDDCLRHAEFAGQLRSAFVSVNLFSLLCNGSTQVTTSTLGDIMRHGGPIAYFFVYCFVLLGILVWADSRSIVPRRFLKTHEQQVRLDENLTANEISRQDVTREAKAVVRTM</sequence>
<evidence type="ECO:0000256" key="4">
    <source>
        <dbReference type="ARBA" id="ARBA00023136"/>
    </source>
</evidence>
<proteinExistence type="predicted"/>
<name>A0A8I2YP83_9AGAM</name>
<dbReference type="OrthoDB" id="8061355at2759"/>
<feature type="transmembrane region" description="Helical" evidence="5">
    <location>
        <begin position="336"/>
        <end position="356"/>
    </location>
</feature>
<keyword evidence="8" id="KW-1185">Reference proteome</keyword>
<evidence type="ECO:0000313" key="8">
    <source>
        <dbReference type="Proteomes" id="UP000683000"/>
    </source>
</evidence>
<dbReference type="GO" id="GO:0016020">
    <property type="term" value="C:membrane"/>
    <property type="evidence" value="ECO:0007669"/>
    <property type="project" value="UniProtKB-SubCell"/>
</dbReference>
<keyword evidence="2 5" id="KW-0812">Transmembrane</keyword>
<keyword evidence="3 5" id="KW-1133">Transmembrane helix</keyword>
<dbReference type="EMBL" id="JAGFBS010000017">
    <property type="protein sequence ID" value="KAG6374623.1"/>
    <property type="molecule type" value="Genomic_DNA"/>
</dbReference>
<evidence type="ECO:0000256" key="3">
    <source>
        <dbReference type="ARBA" id="ARBA00022989"/>
    </source>
</evidence>
<gene>
    <name evidence="7" type="ORF">JVT61DRAFT_3986</name>
</gene>
<feature type="transmembrane region" description="Helical" evidence="5">
    <location>
        <begin position="264"/>
        <end position="283"/>
    </location>
</feature>
<feature type="transmembrane region" description="Helical" evidence="5">
    <location>
        <begin position="473"/>
        <end position="490"/>
    </location>
</feature>
<organism evidence="7 8">
    <name type="scientific">Boletus reticuloceps</name>
    <dbReference type="NCBI Taxonomy" id="495285"/>
    <lineage>
        <taxon>Eukaryota</taxon>
        <taxon>Fungi</taxon>
        <taxon>Dikarya</taxon>
        <taxon>Basidiomycota</taxon>
        <taxon>Agaricomycotina</taxon>
        <taxon>Agaricomycetes</taxon>
        <taxon>Agaricomycetidae</taxon>
        <taxon>Boletales</taxon>
        <taxon>Boletineae</taxon>
        <taxon>Boletaceae</taxon>
        <taxon>Boletoideae</taxon>
        <taxon>Boletus</taxon>
    </lineage>
</organism>
<protein>
    <recommendedName>
        <fullName evidence="6">ABC-2 type transporter transmembrane domain-containing protein</fullName>
    </recommendedName>
</protein>
<reference evidence="7" key="1">
    <citation type="submission" date="2021-03" db="EMBL/GenBank/DDBJ databases">
        <title>Evolutionary innovations through gain and loss of genes in the ectomycorrhizal Boletales.</title>
        <authorList>
            <person name="Wu G."/>
            <person name="Miyauchi S."/>
            <person name="Morin E."/>
            <person name="Yang Z.-L."/>
            <person name="Xu J."/>
            <person name="Martin F.M."/>
        </authorList>
    </citation>
    <scope>NUCLEOTIDE SEQUENCE</scope>
    <source>
        <strain evidence="7">BR01</strain>
    </source>
</reference>
<keyword evidence="4 5" id="KW-0472">Membrane</keyword>
<dbReference type="InterPro" id="IPR013525">
    <property type="entry name" value="ABC2_TM"/>
</dbReference>
<accession>A0A8I2YP83</accession>
<evidence type="ECO:0000313" key="7">
    <source>
        <dbReference type="EMBL" id="KAG6374623.1"/>
    </source>
</evidence>
<dbReference type="Pfam" id="PF12698">
    <property type="entry name" value="ABC2_membrane_3"/>
    <property type="match status" value="1"/>
</dbReference>
<comment type="caution">
    <text evidence="7">The sequence shown here is derived from an EMBL/GenBank/DDBJ whole genome shotgun (WGS) entry which is preliminary data.</text>
</comment>
<feature type="transmembrane region" description="Helical" evidence="5">
    <location>
        <begin position="368"/>
        <end position="391"/>
    </location>
</feature>
<comment type="subcellular location">
    <subcellularLocation>
        <location evidence="1">Membrane</location>
        <topology evidence="1">Multi-pass membrane protein</topology>
    </subcellularLocation>
</comment>
<dbReference type="Proteomes" id="UP000683000">
    <property type="component" value="Unassembled WGS sequence"/>
</dbReference>
<dbReference type="AlphaFoldDB" id="A0A8I2YP83"/>
<evidence type="ECO:0000256" key="5">
    <source>
        <dbReference type="SAM" id="Phobius"/>
    </source>
</evidence>
<feature type="transmembrane region" description="Helical" evidence="5">
    <location>
        <begin position="304"/>
        <end position="330"/>
    </location>
</feature>
<evidence type="ECO:0000256" key="1">
    <source>
        <dbReference type="ARBA" id="ARBA00004141"/>
    </source>
</evidence>
<dbReference type="GO" id="GO:0140359">
    <property type="term" value="F:ABC-type transporter activity"/>
    <property type="evidence" value="ECO:0007669"/>
    <property type="project" value="InterPro"/>
</dbReference>
<evidence type="ECO:0000259" key="6">
    <source>
        <dbReference type="Pfam" id="PF12698"/>
    </source>
</evidence>
<evidence type="ECO:0000256" key="2">
    <source>
        <dbReference type="ARBA" id="ARBA00022692"/>
    </source>
</evidence>
<feature type="domain" description="ABC-2 type transporter transmembrane" evidence="6">
    <location>
        <begin position="268"/>
        <end position="418"/>
    </location>
</feature>